<feature type="region of interest" description="Disordered" evidence="1">
    <location>
        <begin position="1"/>
        <end position="21"/>
    </location>
</feature>
<name>A0A543CGE9_9ACTN</name>
<evidence type="ECO:0000313" key="5">
    <source>
        <dbReference type="Proteomes" id="UP000316096"/>
    </source>
</evidence>
<evidence type="ECO:0000313" key="4">
    <source>
        <dbReference type="EMBL" id="TQL96173.1"/>
    </source>
</evidence>
<evidence type="ECO:0000256" key="1">
    <source>
        <dbReference type="SAM" id="MobiDB-lite"/>
    </source>
</evidence>
<keyword evidence="2" id="KW-1133">Transmembrane helix</keyword>
<feature type="transmembrane region" description="Helical" evidence="2">
    <location>
        <begin position="102"/>
        <end position="120"/>
    </location>
</feature>
<gene>
    <name evidence="4" type="ORF">FB559_1695</name>
</gene>
<keyword evidence="5" id="KW-1185">Reference proteome</keyword>
<organism evidence="4 5">
    <name type="scientific">Actinoallomurus bryophytorum</name>
    <dbReference type="NCBI Taxonomy" id="1490222"/>
    <lineage>
        <taxon>Bacteria</taxon>
        <taxon>Bacillati</taxon>
        <taxon>Actinomycetota</taxon>
        <taxon>Actinomycetes</taxon>
        <taxon>Streptosporangiales</taxon>
        <taxon>Thermomonosporaceae</taxon>
        <taxon>Actinoallomurus</taxon>
    </lineage>
</organism>
<evidence type="ECO:0000256" key="2">
    <source>
        <dbReference type="SAM" id="Phobius"/>
    </source>
</evidence>
<feature type="compositionally biased region" description="Basic and acidic residues" evidence="1">
    <location>
        <begin position="9"/>
        <end position="20"/>
    </location>
</feature>
<dbReference type="PANTHER" id="PTHR40763:SF4">
    <property type="entry name" value="DUF1707 DOMAIN-CONTAINING PROTEIN"/>
    <property type="match status" value="1"/>
</dbReference>
<dbReference type="InterPro" id="IPR012551">
    <property type="entry name" value="DUF1707_SHOCT-like"/>
</dbReference>
<dbReference type="Pfam" id="PF08044">
    <property type="entry name" value="DUF1707"/>
    <property type="match status" value="1"/>
</dbReference>
<evidence type="ECO:0000259" key="3">
    <source>
        <dbReference type="Pfam" id="PF08044"/>
    </source>
</evidence>
<keyword evidence="2" id="KW-0472">Membrane</keyword>
<comment type="caution">
    <text evidence="4">The sequence shown here is derived from an EMBL/GenBank/DDBJ whole genome shotgun (WGS) entry which is preliminary data.</text>
</comment>
<dbReference type="PANTHER" id="PTHR40763">
    <property type="entry name" value="MEMBRANE PROTEIN-RELATED"/>
    <property type="match status" value="1"/>
</dbReference>
<reference evidence="4 5" key="1">
    <citation type="submission" date="2019-06" db="EMBL/GenBank/DDBJ databases">
        <title>Sequencing the genomes of 1000 actinobacteria strains.</title>
        <authorList>
            <person name="Klenk H.-P."/>
        </authorList>
    </citation>
    <scope>NUCLEOTIDE SEQUENCE [LARGE SCALE GENOMIC DNA]</scope>
    <source>
        <strain evidence="4 5">DSM 102200</strain>
    </source>
</reference>
<dbReference type="EMBL" id="VFOZ01000001">
    <property type="protein sequence ID" value="TQL96173.1"/>
    <property type="molecule type" value="Genomic_DNA"/>
</dbReference>
<dbReference type="AlphaFoldDB" id="A0A543CGE9"/>
<proteinExistence type="predicted"/>
<sequence length="160" mass="17904">MSRGSTRGWRPDHPYADDARPQVAFTQNMDQMLRAADRDRDEVTEILREHYAQGRLTLEEFGERSAAAMAARTMGELQALTADLPASAEPENTAWSRTRMRWIAVAGVVATAIVLGIVTYAGHFALAWPTWLVILVAIRLLHGRRRTPHLRGSHEGRHAP</sequence>
<accession>A0A543CGE9</accession>
<protein>
    <submittedName>
        <fullName evidence="4">Uncharacterized protein DUF1707</fullName>
    </submittedName>
</protein>
<dbReference type="Proteomes" id="UP000316096">
    <property type="component" value="Unassembled WGS sequence"/>
</dbReference>
<keyword evidence="2" id="KW-0812">Transmembrane</keyword>
<feature type="domain" description="DUF1707" evidence="3">
    <location>
        <begin position="33"/>
        <end position="85"/>
    </location>
</feature>
<feature type="transmembrane region" description="Helical" evidence="2">
    <location>
        <begin position="126"/>
        <end position="142"/>
    </location>
</feature>